<dbReference type="InterPro" id="IPR011990">
    <property type="entry name" value="TPR-like_helical_dom_sf"/>
</dbReference>
<dbReference type="GO" id="GO:0009451">
    <property type="term" value="P:RNA modification"/>
    <property type="evidence" value="ECO:0007669"/>
    <property type="project" value="InterPro"/>
</dbReference>
<dbReference type="InterPro" id="IPR002885">
    <property type="entry name" value="PPR_rpt"/>
</dbReference>
<evidence type="ECO:0000313" key="4">
    <source>
        <dbReference type="Proteomes" id="UP000813462"/>
    </source>
</evidence>
<dbReference type="PROSITE" id="PS51375">
    <property type="entry name" value="PPR"/>
    <property type="match status" value="1"/>
</dbReference>
<dbReference type="Gene3D" id="1.25.40.10">
    <property type="entry name" value="Tetratricopeptide repeat domain"/>
    <property type="match status" value="1"/>
</dbReference>
<evidence type="ECO:0000256" key="1">
    <source>
        <dbReference type="ARBA" id="ARBA00022737"/>
    </source>
</evidence>
<proteinExistence type="predicted"/>
<comment type="caution">
    <text evidence="3">The sequence shown here is derived from an EMBL/GenBank/DDBJ whole genome shotgun (WGS) entry which is preliminary data.</text>
</comment>
<feature type="repeat" description="PPR" evidence="2">
    <location>
        <begin position="181"/>
        <end position="215"/>
    </location>
</feature>
<dbReference type="PANTHER" id="PTHR47926">
    <property type="entry name" value="PENTATRICOPEPTIDE REPEAT-CONTAINING PROTEIN"/>
    <property type="match status" value="1"/>
</dbReference>
<dbReference type="Pfam" id="PF01535">
    <property type="entry name" value="PPR"/>
    <property type="match status" value="2"/>
</dbReference>
<keyword evidence="1" id="KW-0677">Repeat</keyword>
<name>A0A978VSF3_ZIZJJ</name>
<dbReference type="Pfam" id="PF13041">
    <property type="entry name" value="PPR_2"/>
    <property type="match status" value="1"/>
</dbReference>
<organism evidence="3 4">
    <name type="scientific">Ziziphus jujuba var. spinosa</name>
    <dbReference type="NCBI Taxonomy" id="714518"/>
    <lineage>
        <taxon>Eukaryota</taxon>
        <taxon>Viridiplantae</taxon>
        <taxon>Streptophyta</taxon>
        <taxon>Embryophyta</taxon>
        <taxon>Tracheophyta</taxon>
        <taxon>Spermatophyta</taxon>
        <taxon>Magnoliopsida</taxon>
        <taxon>eudicotyledons</taxon>
        <taxon>Gunneridae</taxon>
        <taxon>Pentapetalae</taxon>
        <taxon>rosids</taxon>
        <taxon>fabids</taxon>
        <taxon>Rosales</taxon>
        <taxon>Rhamnaceae</taxon>
        <taxon>Paliureae</taxon>
        <taxon>Ziziphus</taxon>
    </lineage>
</organism>
<dbReference type="Proteomes" id="UP000813462">
    <property type="component" value="Unassembled WGS sequence"/>
</dbReference>
<reference evidence="3" key="1">
    <citation type="journal article" date="2021" name="Front. Plant Sci.">
        <title>Chromosome-Scale Genome Assembly for Chinese Sour Jujube and Insights Into Its Genome Evolution and Domestication Signature.</title>
        <authorList>
            <person name="Shen L.-Y."/>
            <person name="Luo H."/>
            <person name="Wang X.-L."/>
            <person name="Wang X.-M."/>
            <person name="Qiu X.-J."/>
            <person name="Liu H."/>
            <person name="Zhou S.-S."/>
            <person name="Jia K.-H."/>
            <person name="Nie S."/>
            <person name="Bao Y.-T."/>
            <person name="Zhang R.-G."/>
            <person name="Yun Q.-Z."/>
            <person name="Chai Y.-H."/>
            <person name="Lu J.-Y."/>
            <person name="Li Y."/>
            <person name="Zhao S.-W."/>
            <person name="Mao J.-F."/>
            <person name="Jia S.-G."/>
            <person name="Mao Y.-M."/>
        </authorList>
    </citation>
    <scope>NUCLEOTIDE SEQUENCE</scope>
    <source>
        <strain evidence="3">AT0</strain>
        <tissue evidence="3">Leaf</tissue>
    </source>
</reference>
<dbReference type="FunFam" id="1.25.40.10:FF:000285">
    <property type="entry name" value="Pentatricopeptide repeat-containing protein, chloroplastic"/>
    <property type="match status" value="1"/>
</dbReference>
<dbReference type="NCBIfam" id="TIGR00756">
    <property type="entry name" value="PPR"/>
    <property type="match status" value="1"/>
</dbReference>
<dbReference type="InterPro" id="IPR046960">
    <property type="entry name" value="PPR_At4g14850-like_plant"/>
</dbReference>
<evidence type="ECO:0000256" key="2">
    <source>
        <dbReference type="PROSITE-ProRule" id="PRU00708"/>
    </source>
</evidence>
<dbReference type="AlphaFoldDB" id="A0A978VSF3"/>
<accession>A0A978VSF3</accession>
<dbReference type="EMBL" id="JAEACU010000002">
    <property type="protein sequence ID" value="KAH7541748.1"/>
    <property type="molecule type" value="Genomic_DNA"/>
</dbReference>
<evidence type="ECO:0000313" key="3">
    <source>
        <dbReference type="EMBL" id="KAH7541748.1"/>
    </source>
</evidence>
<protein>
    <submittedName>
        <fullName evidence="3">Uncharacterized protein</fullName>
    </submittedName>
</protein>
<dbReference type="GO" id="GO:0003723">
    <property type="term" value="F:RNA binding"/>
    <property type="evidence" value="ECO:0007669"/>
    <property type="project" value="InterPro"/>
</dbReference>
<gene>
    <name evidence="3" type="ORF">FEM48_Zijuj02G0000700</name>
</gene>
<sequence>MTLGSFVSTVTRLHINQTFKLCFLKSLSSKAFSCGVQPITVPTAYNLFETSPRRDLLHYNHMLFDYSHNERHQEALDLFLGIWRSDLLVDGSTMSCVLKVCGCMFDQVAGEKLTQMIFATLIKLCANIKELGFARQLHCRVLKCGFAFDHNIKTALMVAYNKCSEMDDAFKMFSMVQGVRNVVTWTAMINGYLQNGVTEQAVYLFCQMIAEGVRPNHYTYSTILMAQPSISIVQLHAHVIKTNYEKSPTVGTALDRFLDPPWLCFAGVISKLEVTSENELCLSVVMVNFVI</sequence>